<dbReference type="Pfam" id="PF17482">
    <property type="entry name" value="Phage_sheath_1C"/>
    <property type="match status" value="1"/>
</dbReference>
<sequence length="69" mass="7671">MNAYLRQLVGLGAIFGGTAWLDEELNTAESLAAGVLYINYDFGPKSPTERITMRVRINNDYAVEEMTAQ</sequence>
<organism evidence="3 4">
    <name type="scientific">Serratia rubidaea</name>
    <name type="common">Serratia marinorubra</name>
    <dbReference type="NCBI Taxonomy" id="61652"/>
    <lineage>
        <taxon>Bacteria</taxon>
        <taxon>Pseudomonadati</taxon>
        <taxon>Pseudomonadota</taxon>
        <taxon>Gammaproteobacteria</taxon>
        <taxon>Enterobacterales</taxon>
        <taxon>Yersiniaceae</taxon>
        <taxon>Serratia</taxon>
    </lineage>
</organism>
<evidence type="ECO:0000313" key="4">
    <source>
        <dbReference type="Proteomes" id="UP000307968"/>
    </source>
</evidence>
<dbReference type="InterPro" id="IPR020287">
    <property type="entry name" value="Tail_sheath_C"/>
</dbReference>
<accession>A0A4U9HES6</accession>
<dbReference type="Proteomes" id="UP000307968">
    <property type="component" value="Chromosome"/>
</dbReference>
<proteinExistence type="inferred from homology"/>
<protein>
    <submittedName>
        <fullName evidence="3">Phage tail sheath protein</fullName>
    </submittedName>
</protein>
<evidence type="ECO:0000256" key="1">
    <source>
        <dbReference type="ARBA" id="ARBA00008005"/>
    </source>
</evidence>
<reference evidence="3 4" key="1">
    <citation type="submission" date="2019-05" db="EMBL/GenBank/DDBJ databases">
        <authorList>
            <consortium name="Pathogen Informatics"/>
        </authorList>
    </citation>
    <scope>NUCLEOTIDE SEQUENCE [LARGE SCALE GENOMIC DNA]</scope>
    <source>
        <strain evidence="3 4">NCTC12971</strain>
    </source>
</reference>
<evidence type="ECO:0000259" key="2">
    <source>
        <dbReference type="Pfam" id="PF17482"/>
    </source>
</evidence>
<gene>
    <name evidence="3" type="ORF">NCTC12971_02506</name>
</gene>
<name>A0A4U9HES6_SERRU</name>
<dbReference type="EMBL" id="LR590463">
    <property type="protein sequence ID" value="VTP62185.1"/>
    <property type="molecule type" value="Genomic_DNA"/>
</dbReference>
<feature type="domain" description="Tail sheath protein C-terminal" evidence="2">
    <location>
        <begin position="1"/>
        <end position="57"/>
    </location>
</feature>
<dbReference type="AlphaFoldDB" id="A0A4U9HES6"/>
<evidence type="ECO:0000313" key="3">
    <source>
        <dbReference type="EMBL" id="VTP62185.1"/>
    </source>
</evidence>
<comment type="similarity">
    <text evidence="1">Belongs to the myoviridae tail sheath protein family.</text>
</comment>